<comment type="caution">
    <text evidence="3">The sequence shown here is derived from an EMBL/GenBank/DDBJ whole genome shotgun (WGS) entry which is preliminary data.</text>
</comment>
<feature type="compositionally biased region" description="Polar residues" evidence="2">
    <location>
        <begin position="121"/>
        <end position="130"/>
    </location>
</feature>
<sequence length="130" mass="14881">MAITPGYTVEEIRNFVYQHEKIPHGYKSLWLAEQEFSRHQFRKWRLATFNGDLDRGLIPRSRAGKVPYNPRQLMQSSIEENQAKRIAELEERNAQLEAANEALGKAIGLLHDRNAQEPDVTPTTPKPGNS</sequence>
<keyword evidence="4" id="KW-1185">Reference proteome</keyword>
<evidence type="ECO:0000256" key="1">
    <source>
        <dbReference type="SAM" id="Coils"/>
    </source>
</evidence>
<feature type="region of interest" description="Disordered" evidence="2">
    <location>
        <begin position="110"/>
        <end position="130"/>
    </location>
</feature>
<reference evidence="4" key="1">
    <citation type="journal article" date="2019" name="Int. J. Syst. Evol. Microbiol.">
        <title>The Global Catalogue of Microorganisms (GCM) 10K type strain sequencing project: providing services to taxonomists for standard genome sequencing and annotation.</title>
        <authorList>
            <consortium name="The Broad Institute Genomics Platform"/>
            <consortium name="The Broad Institute Genome Sequencing Center for Infectious Disease"/>
            <person name="Wu L."/>
            <person name="Ma J."/>
        </authorList>
    </citation>
    <scope>NUCLEOTIDE SEQUENCE [LARGE SCALE GENOMIC DNA]</scope>
    <source>
        <strain evidence="4">CGMCC 1.15472</strain>
    </source>
</reference>
<accession>A0ABQ1N1W4</accession>
<dbReference type="EMBL" id="BMJG01000038">
    <property type="protein sequence ID" value="GGC51587.1"/>
    <property type="molecule type" value="Genomic_DNA"/>
</dbReference>
<evidence type="ECO:0000313" key="4">
    <source>
        <dbReference type="Proteomes" id="UP000632322"/>
    </source>
</evidence>
<feature type="coiled-coil region" evidence="1">
    <location>
        <begin position="79"/>
        <end position="106"/>
    </location>
</feature>
<dbReference type="Proteomes" id="UP000632322">
    <property type="component" value="Unassembled WGS sequence"/>
</dbReference>
<evidence type="ECO:0000313" key="3">
    <source>
        <dbReference type="EMBL" id="GGC51587.1"/>
    </source>
</evidence>
<organism evidence="3 4">
    <name type="scientific">Brevibacterium sediminis</name>
    <dbReference type="NCBI Taxonomy" id="1857024"/>
    <lineage>
        <taxon>Bacteria</taxon>
        <taxon>Bacillati</taxon>
        <taxon>Actinomycetota</taxon>
        <taxon>Actinomycetes</taxon>
        <taxon>Micrococcales</taxon>
        <taxon>Brevibacteriaceae</taxon>
        <taxon>Brevibacterium</taxon>
    </lineage>
</organism>
<evidence type="ECO:0008006" key="5">
    <source>
        <dbReference type="Google" id="ProtNLM"/>
    </source>
</evidence>
<dbReference type="RefSeq" id="WP_181272604.1">
    <property type="nucleotide sequence ID" value="NZ_BMJG01000038.1"/>
</dbReference>
<proteinExistence type="predicted"/>
<evidence type="ECO:0000256" key="2">
    <source>
        <dbReference type="SAM" id="MobiDB-lite"/>
    </source>
</evidence>
<name>A0ABQ1N1W4_9MICO</name>
<protein>
    <recommendedName>
        <fullName evidence="5">Transposase</fullName>
    </recommendedName>
</protein>
<keyword evidence="1" id="KW-0175">Coiled coil</keyword>
<gene>
    <name evidence="3" type="ORF">GCM10010974_37060</name>
</gene>